<keyword evidence="6 9" id="KW-0408">Iron</keyword>
<sequence length="347" mass="38843">MQPLDPHRRPPDGIRYIYKRYQKMKLQHLDHDPEIIDLSRDLSADPKTKVRIVKELDADGLTATFRSFAGSDVALNGLESMATSSIPVYEHDDMPGLHIVPSLLPPEIQIILLSRLLHRDLAESSHLTNIHTHYNISYPPSQSSFFSLPPSTLNTVAHPIDPSIHRPLSISQLLNRKMRWMTLGGQYDWTQKRYPDTAPPEFPLDIKQLLEGIFTDTKAEAAIVNLYSPGDTLSVHRDVAEASTTGLISVSLGCDAVFVIGTSAAPSPSRNVQETILTVRLRSGSAVYMSGASRFAWHGVPQIVPGTCPAYLKSWPASEDGELNEFEEWRGWMEGKRVNLNVRQMWD</sequence>
<dbReference type="FunFam" id="2.60.120.590:FF:000014">
    <property type="entry name" value="Oxidoreductase, 2OG-Fe(II) oxygenase family family"/>
    <property type="match status" value="1"/>
</dbReference>
<dbReference type="OrthoDB" id="6614653at2759"/>
<evidence type="ECO:0000256" key="7">
    <source>
        <dbReference type="ARBA" id="ARBA00023026"/>
    </source>
</evidence>
<accession>A0A6A6IIT8</accession>
<evidence type="ECO:0000313" key="12">
    <source>
        <dbReference type="Proteomes" id="UP000800094"/>
    </source>
</evidence>
<reference evidence="11" key="1">
    <citation type="journal article" date="2020" name="Stud. Mycol.">
        <title>101 Dothideomycetes genomes: a test case for predicting lifestyles and emergence of pathogens.</title>
        <authorList>
            <person name="Haridas S."/>
            <person name="Albert R."/>
            <person name="Binder M."/>
            <person name="Bloem J."/>
            <person name="Labutti K."/>
            <person name="Salamov A."/>
            <person name="Andreopoulos B."/>
            <person name="Baker S."/>
            <person name="Barry K."/>
            <person name="Bills G."/>
            <person name="Bluhm B."/>
            <person name="Cannon C."/>
            <person name="Castanera R."/>
            <person name="Culley D."/>
            <person name="Daum C."/>
            <person name="Ezra D."/>
            <person name="Gonzalez J."/>
            <person name="Henrissat B."/>
            <person name="Kuo A."/>
            <person name="Liang C."/>
            <person name="Lipzen A."/>
            <person name="Lutzoni F."/>
            <person name="Magnuson J."/>
            <person name="Mondo S."/>
            <person name="Nolan M."/>
            <person name="Ohm R."/>
            <person name="Pangilinan J."/>
            <person name="Park H.-J."/>
            <person name="Ramirez L."/>
            <person name="Alfaro M."/>
            <person name="Sun H."/>
            <person name="Tritt A."/>
            <person name="Yoshinaga Y."/>
            <person name="Zwiers L.-H."/>
            <person name="Turgeon B."/>
            <person name="Goodwin S."/>
            <person name="Spatafora J."/>
            <person name="Crous P."/>
            <person name="Grigoriev I."/>
        </authorList>
    </citation>
    <scope>NUCLEOTIDE SEQUENCE</scope>
    <source>
        <strain evidence="11">CBS 122368</strain>
    </source>
</reference>
<dbReference type="InterPro" id="IPR004574">
    <property type="entry name" value="Alkb"/>
</dbReference>
<dbReference type="Gene3D" id="2.60.120.590">
    <property type="entry name" value="Alpha-ketoglutarate-dependent dioxygenase AlkB-like"/>
    <property type="match status" value="1"/>
</dbReference>
<comment type="catalytic activity">
    <reaction evidence="8">
        <text>an N(6)-methyladenosine in mRNA + 2-oxoglutarate + O2 = an adenosine in mRNA + formaldehyde + succinate + CO2</text>
        <dbReference type="Rhea" id="RHEA:49520"/>
        <dbReference type="Rhea" id="RHEA-COMP:12414"/>
        <dbReference type="Rhea" id="RHEA-COMP:12417"/>
        <dbReference type="ChEBI" id="CHEBI:15379"/>
        <dbReference type="ChEBI" id="CHEBI:16526"/>
        <dbReference type="ChEBI" id="CHEBI:16810"/>
        <dbReference type="ChEBI" id="CHEBI:16842"/>
        <dbReference type="ChEBI" id="CHEBI:30031"/>
        <dbReference type="ChEBI" id="CHEBI:74411"/>
        <dbReference type="ChEBI" id="CHEBI:74449"/>
        <dbReference type="EC" id="1.14.11.53"/>
    </reaction>
    <physiologicalReaction direction="left-to-right" evidence="8">
        <dbReference type="Rhea" id="RHEA:49521"/>
    </physiologicalReaction>
</comment>
<keyword evidence="7" id="KW-0843">Virulence</keyword>
<protein>
    <recommendedName>
        <fullName evidence="2">mRNA N(6)-methyladenine demethylase</fullName>
        <ecNumber evidence="2">1.14.11.53</ecNumber>
    </recommendedName>
</protein>
<dbReference type="GO" id="GO:0005737">
    <property type="term" value="C:cytoplasm"/>
    <property type="evidence" value="ECO:0007669"/>
    <property type="project" value="TreeGrafter"/>
</dbReference>
<dbReference type="GO" id="GO:1990931">
    <property type="term" value="F:mRNA N6-methyladenosine dioxygenase activity"/>
    <property type="evidence" value="ECO:0007669"/>
    <property type="project" value="UniProtKB-EC"/>
</dbReference>
<evidence type="ECO:0000256" key="6">
    <source>
        <dbReference type="ARBA" id="ARBA00023004"/>
    </source>
</evidence>
<dbReference type="SUPFAM" id="SSF51197">
    <property type="entry name" value="Clavaminate synthase-like"/>
    <property type="match status" value="1"/>
</dbReference>
<feature type="binding site" evidence="9">
    <location>
        <position position="236"/>
    </location>
    <ligand>
        <name>Fe cation</name>
        <dbReference type="ChEBI" id="CHEBI:24875"/>
        <note>catalytic</note>
    </ligand>
</feature>
<evidence type="ECO:0000256" key="1">
    <source>
        <dbReference type="ARBA" id="ARBA00007879"/>
    </source>
</evidence>
<evidence type="ECO:0000313" key="11">
    <source>
        <dbReference type="EMBL" id="KAF2250139.1"/>
    </source>
</evidence>
<proteinExistence type="inferred from homology"/>
<dbReference type="GO" id="GO:0005634">
    <property type="term" value="C:nucleus"/>
    <property type="evidence" value="ECO:0007669"/>
    <property type="project" value="TreeGrafter"/>
</dbReference>
<evidence type="ECO:0000256" key="9">
    <source>
        <dbReference type="PIRSR" id="PIRSR604574-2"/>
    </source>
</evidence>
<dbReference type="GO" id="GO:0046872">
    <property type="term" value="F:metal ion binding"/>
    <property type="evidence" value="ECO:0007669"/>
    <property type="project" value="UniProtKB-KW"/>
</dbReference>
<dbReference type="Pfam" id="PF13532">
    <property type="entry name" value="2OG-FeII_Oxy_2"/>
    <property type="match status" value="1"/>
</dbReference>
<dbReference type="InterPro" id="IPR037151">
    <property type="entry name" value="AlkB-like_sf"/>
</dbReference>
<evidence type="ECO:0000256" key="4">
    <source>
        <dbReference type="ARBA" id="ARBA00022964"/>
    </source>
</evidence>
<name>A0A6A6IIT8_9PLEO</name>
<feature type="binding site" evidence="9">
    <location>
        <position position="298"/>
    </location>
    <ligand>
        <name>Fe cation</name>
        <dbReference type="ChEBI" id="CHEBI:24875"/>
        <note>catalytic</note>
    </ligand>
</feature>
<dbReference type="AlphaFoldDB" id="A0A6A6IIT8"/>
<dbReference type="InterPro" id="IPR005123">
    <property type="entry name" value="Oxoglu/Fe-dep_dioxygenase_dom"/>
</dbReference>
<dbReference type="Proteomes" id="UP000800094">
    <property type="component" value="Unassembled WGS sequence"/>
</dbReference>
<comment type="similarity">
    <text evidence="1">Belongs to the alkB family.</text>
</comment>
<dbReference type="PANTHER" id="PTHR16557:SF2">
    <property type="entry name" value="NUCLEIC ACID DIOXYGENASE ALKBH1"/>
    <property type="match status" value="1"/>
</dbReference>
<evidence type="ECO:0000256" key="5">
    <source>
        <dbReference type="ARBA" id="ARBA00023002"/>
    </source>
</evidence>
<dbReference type="EC" id="1.14.11.53" evidence="2"/>
<keyword evidence="3 9" id="KW-0479">Metal-binding</keyword>
<dbReference type="InterPro" id="IPR027450">
    <property type="entry name" value="AlkB-like"/>
</dbReference>
<evidence type="ECO:0000256" key="8">
    <source>
        <dbReference type="ARBA" id="ARBA00047565"/>
    </source>
</evidence>
<evidence type="ECO:0000256" key="3">
    <source>
        <dbReference type="ARBA" id="ARBA00022723"/>
    </source>
</evidence>
<dbReference type="PROSITE" id="PS51471">
    <property type="entry name" value="FE2OG_OXY"/>
    <property type="match status" value="1"/>
</dbReference>
<evidence type="ECO:0000256" key="2">
    <source>
        <dbReference type="ARBA" id="ARBA00012931"/>
    </source>
</evidence>
<feature type="domain" description="Fe2OG dioxygenase" evidence="10">
    <location>
        <begin position="218"/>
        <end position="346"/>
    </location>
</feature>
<organism evidence="11 12">
    <name type="scientific">Trematosphaeria pertusa</name>
    <dbReference type="NCBI Taxonomy" id="390896"/>
    <lineage>
        <taxon>Eukaryota</taxon>
        <taxon>Fungi</taxon>
        <taxon>Dikarya</taxon>
        <taxon>Ascomycota</taxon>
        <taxon>Pezizomycotina</taxon>
        <taxon>Dothideomycetes</taxon>
        <taxon>Pleosporomycetidae</taxon>
        <taxon>Pleosporales</taxon>
        <taxon>Massarineae</taxon>
        <taxon>Trematosphaeriaceae</taxon>
        <taxon>Trematosphaeria</taxon>
    </lineage>
</organism>
<dbReference type="PANTHER" id="PTHR16557">
    <property type="entry name" value="ALKYLATED DNA REPAIR PROTEIN ALKB-RELATED"/>
    <property type="match status" value="1"/>
</dbReference>
<dbReference type="RefSeq" id="XP_033685143.1">
    <property type="nucleotide sequence ID" value="XM_033832049.1"/>
</dbReference>
<keyword evidence="5" id="KW-0560">Oxidoreductase</keyword>
<feature type="binding site" evidence="9">
    <location>
        <position position="238"/>
    </location>
    <ligand>
        <name>Fe cation</name>
        <dbReference type="ChEBI" id="CHEBI:24875"/>
        <note>catalytic</note>
    </ligand>
</feature>
<comment type="cofactor">
    <cofactor evidence="9">
        <name>Fe(2+)</name>
        <dbReference type="ChEBI" id="CHEBI:29033"/>
    </cofactor>
    <text evidence="9">Binds 1 Fe(2+) ion per subunit.</text>
</comment>
<dbReference type="GeneID" id="54585379"/>
<evidence type="ECO:0000259" key="10">
    <source>
        <dbReference type="PROSITE" id="PS51471"/>
    </source>
</evidence>
<gene>
    <name evidence="11" type="ORF">BU26DRAFT_550361</name>
</gene>
<keyword evidence="12" id="KW-1185">Reference proteome</keyword>
<keyword evidence="4" id="KW-0223">Dioxygenase</keyword>
<dbReference type="EMBL" id="ML987194">
    <property type="protein sequence ID" value="KAF2250139.1"/>
    <property type="molecule type" value="Genomic_DNA"/>
</dbReference>